<evidence type="ECO:0000313" key="1">
    <source>
        <dbReference type="EMBL" id="KAK7060988.1"/>
    </source>
</evidence>
<proteinExistence type="predicted"/>
<dbReference type="Proteomes" id="UP001383192">
    <property type="component" value="Unassembled WGS sequence"/>
</dbReference>
<sequence length="447" mass="50789">MVQPPGPPTRKTLMVQERQGRFPAEIWDRSLQELDSSSLGSVRLVNTFFRDVATRLFFRWIVLRFRPGWRVVRFMSEMLKQSRYRFHVRELELCILTELDLTHRVGCMLRGGLKAMPNLTKLTLTLSRPDRWDTHSHMVPKFLSSVHLRRLEELSYQGDLCCGIEEFASRHASTLKKLELDADAPPGYISTSAGPPFAQLYEATAPSASIGFLAQSGMPLLKKFELLYFDDMQTTLNALVVLASNKSDLEELRLSVVGLGEAIFVVVAQHFPRLRSLIISCNTEFGAFHAIDQWSDVLAASGVLRNCAKLTELVSLDWSNGYYGRWDRGWELLLKISHGNPNLDYITLPDSGMWQRVHKAFWVPSYLDPNEPKRLGYRWLVDSILRQSYSCLPSLLAVIKAKLDECGNNLESEVHEPGSVIESLKQGPLLSSAVYDLLQLGRDLKLY</sequence>
<protein>
    <recommendedName>
        <fullName evidence="3">F-box domain-containing protein</fullName>
    </recommendedName>
</protein>
<evidence type="ECO:0000313" key="2">
    <source>
        <dbReference type="Proteomes" id="UP001383192"/>
    </source>
</evidence>
<dbReference type="Gene3D" id="3.80.10.10">
    <property type="entry name" value="Ribonuclease Inhibitor"/>
    <property type="match status" value="1"/>
</dbReference>
<organism evidence="1 2">
    <name type="scientific">Paramarasmius palmivorus</name>
    <dbReference type="NCBI Taxonomy" id="297713"/>
    <lineage>
        <taxon>Eukaryota</taxon>
        <taxon>Fungi</taxon>
        <taxon>Dikarya</taxon>
        <taxon>Basidiomycota</taxon>
        <taxon>Agaricomycotina</taxon>
        <taxon>Agaricomycetes</taxon>
        <taxon>Agaricomycetidae</taxon>
        <taxon>Agaricales</taxon>
        <taxon>Marasmiineae</taxon>
        <taxon>Marasmiaceae</taxon>
        <taxon>Paramarasmius</taxon>
    </lineage>
</organism>
<dbReference type="AlphaFoldDB" id="A0AAW0EBS3"/>
<dbReference type="EMBL" id="JAYKXP010000002">
    <property type="protein sequence ID" value="KAK7060988.1"/>
    <property type="molecule type" value="Genomic_DNA"/>
</dbReference>
<gene>
    <name evidence="1" type="ORF">VNI00_000723</name>
</gene>
<dbReference type="InterPro" id="IPR032675">
    <property type="entry name" value="LRR_dom_sf"/>
</dbReference>
<reference evidence="1 2" key="1">
    <citation type="submission" date="2024-01" db="EMBL/GenBank/DDBJ databases">
        <title>A draft genome for a cacao thread blight-causing isolate of Paramarasmius palmivorus.</title>
        <authorList>
            <person name="Baruah I.K."/>
            <person name="Bukari Y."/>
            <person name="Amoako-Attah I."/>
            <person name="Meinhardt L.W."/>
            <person name="Bailey B.A."/>
            <person name="Cohen S.P."/>
        </authorList>
    </citation>
    <scope>NUCLEOTIDE SEQUENCE [LARGE SCALE GENOMIC DNA]</scope>
    <source>
        <strain evidence="1 2">GH-12</strain>
    </source>
</reference>
<name>A0AAW0EBS3_9AGAR</name>
<keyword evidence="2" id="KW-1185">Reference proteome</keyword>
<dbReference type="SUPFAM" id="SSF52047">
    <property type="entry name" value="RNI-like"/>
    <property type="match status" value="1"/>
</dbReference>
<accession>A0AAW0EBS3</accession>
<comment type="caution">
    <text evidence="1">The sequence shown here is derived from an EMBL/GenBank/DDBJ whole genome shotgun (WGS) entry which is preliminary data.</text>
</comment>
<evidence type="ECO:0008006" key="3">
    <source>
        <dbReference type="Google" id="ProtNLM"/>
    </source>
</evidence>